<feature type="chain" id="PRO_5043775606" description="NTR domain-containing protein" evidence="4">
    <location>
        <begin position="25"/>
        <end position="176"/>
    </location>
</feature>
<dbReference type="EMBL" id="JADWDJ010000007">
    <property type="protein sequence ID" value="KAG5278146.1"/>
    <property type="molecule type" value="Genomic_DNA"/>
</dbReference>
<evidence type="ECO:0000313" key="7">
    <source>
        <dbReference type="Proteomes" id="UP000823561"/>
    </source>
</evidence>
<dbReference type="Pfam" id="PF01759">
    <property type="entry name" value="NTR"/>
    <property type="match status" value="1"/>
</dbReference>
<keyword evidence="3" id="KW-1015">Disulfide bond</keyword>
<comment type="subcellular location">
    <subcellularLocation>
        <location evidence="1">Secreted</location>
    </subcellularLocation>
</comment>
<dbReference type="InterPro" id="IPR018933">
    <property type="entry name" value="Netrin_module_non-TIMP"/>
</dbReference>
<dbReference type="PROSITE" id="PS50189">
    <property type="entry name" value="NTR"/>
    <property type="match status" value="1"/>
</dbReference>
<proteinExistence type="predicted"/>
<dbReference type="SMART" id="SM00643">
    <property type="entry name" value="C345C"/>
    <property type="match status" value="1"/>
</dbReference>
<comment type="caution">
    <text evidence="6">The sequence shown here is derived from an EMBL/GenBank/DDBJ whole genome shotgun (WGS) entry which is preliminary data.</text>
</comment>
<reference evidence="6" key="1">
    <citation type="submission" date="2020-10" db="EMBL/GenBank/DDBJ databases">
        <title>Chromosome-scale genome assembly of the Allis shad, Alosa alosa.</title>
        <authorList>
            <person name="Margot Z."/>
            <person name="Christophe K."/>
            <person name="Cabau C."/>
            <person name="Louis A."/>
            <person name="Berthelot C."/>
            <person name="Parey E."/>
            <person name="Roest Crollius H."/>
            <person name="Montfort J."/>
            <person name="Robinson-Rechavi M."/>
            <person name="Bucao C."/>
            <person name="Bouchez O."/>
            <person name="Gislard M."/>
            <person name="Lluch J."/>
            <person name="Milhes M."/>
            <person name="Lampietro C."/>
            <person name="Lopez Roques C."/>
            <person name="Donnadieu C."/>
            <person name="Braasch I."/>
            <person name="Desvignes T."/>
            <person name="Postlethwait J."/>
            <person name="Bobe J."/>
            <person name="Guiguen Y."/>
        </authorList>
    </citation>
    <scope>NUCLEOTIDE SEQUENCE</scope>
    <source>
        <strain evidence="6">M-15738</strain>
        <tissue evidence="6">Blood</tissue>
    </source>
</reference>
<dbReference type="SUPFAM" id="SSF50242">
    <property type="entry name" value="TIMP-like"/>
    <property type="match status" value="1"/>
</dbReference>
<name>A0AAV6GWE9_9TELE</name>
<sequence>MRLDVYWLAALALCLVVLSPHADADDRVKCPEKCSPQKAGVRSLAELAKEACSKSMKFAYQVQVENVESTSSTDAYNVTVLESFKEGGVEDPIDETRVFLSRPTCKTNLNLKTGGIYLIMGKNAQQVAGKYHYLFDDHTWVQYWPTDAEGTTNTYKNQYDNLEQFRQDMEFGCKSR</sequence>
<protein>
    <recommendedName>
        <fullName evidence="5">NTR domain-containing protein</fullName>
    </recommendedName>
</protein>
<dbReference type="InterPro" id="IPR008993">
    <property type="entry name" value="TIMP-like_OB-fold"/>
</dbReference>
<dbReference type="InterPro" id="IPR001134">
    <property type="entry name" value="Netrin_domain"/>
</dbReference>
<dbReference type="AlphaFoldDB" id="A0AAV6GWE9"/>
<evidence type="ECO:0000256" key="3">
    <source>
        <dbReference type="ARBA" id="ARBA00023157"/>
    </source>
</evidence>
<evidence type="ECO:0000259" key="5">
    <source>
        <dbReference type="PROSITE" id="PS50189"/>
    </source>
</evidence>
<organism evidence="6 7">
    <name type="scientific">Alosa alosa</name>
    <name type="common">allis shad</name>
    <dbReference type="NCBI Taxonomy" id="278164"/>
    <lineage>
        <taxon>Eukaryota</taxon>
        <taxon>Metazoa</taxon>
        <taxon>Chordata</taxon>
        <taxon>Craniata</taxon>
        <taxon>Vertebrata</taxon>
        <taxon>Euteleostomi</taxon>
        <taxon>Actinopterygii</taxon>
        <taxon>Neopterygii</taxon>
        <taxon>Teleostei</taxon>
        <taxon>Clupei</taxon>
        <taxon>Clupeiformes</taxon>
        <taxon>Clupeoidei</taxon>
        <taxon>Clupeidae</taxon>
        <taxon>Alosa</taxon>
    </lineage>
</organism>
<dbReference type="Proteomes" id="UP000823561">
    <property type="component" value="Chromosome 7"/>
</dbReference>
<evidence type="ECO:0000313" key="6">
    <source>
        <dbReference type="EMBL" id="KAG5278146.1"/>
    </source>
</evidence>
<gene>
    <name evidence="6" type="ORF">AALO_G00095690</name>
</gene>
<evidence type="ECO:0000256" key="2">
    <source>
        <dbReference type="ARBA" id="ARBA00022525"/>
    </source>
</evidence>
<dbReference type="GO" id="GO:0005576">
    <property type="term" value="C:extracellular region"/>
    <property type="evidence" value="ECO:0007669"/>
    <property type="project" value="UniProtKB-SubCell"/>
</dbReference>
<keyword evidence="2" id="KW-0964">Secreted</keyword>
<evidence type="ECO:0000256" key="4">
    <source>
        <dbReference type="SAM" id="SignalP"/>
    </source>
</evidence>
<keyword evidence="4" id="KW-0732">Signal</keyword>
<feature type="signal peptide" evidence="4">
    <location>
        <begin position="1"/>
        <end position="24"/>
    </location>
</feature>
<dbReference type="Gene3D" id="2.40.50.120">
    <property type="match status" value="1"/>
</dbReference>
<feature type="domain" description="NTR" evidence="5">
    <location>
        <begin position="30"/>
        <end position="173"/>
    </location>
</feature>
<evidence type="ECO:0000256" key="1">
    <source>
        <dbReference type="ARBA" id="ARBA00004613"/>
    </source>
</evidence>
<accession>A0AAV6GWE9</accession>
<keyword evidence="7" id="KW-1185">Reference proteome</keyword>